<reference evidence="1" key="1">
    <citation type="journal article" date="2020" name="Stud. Mycol.">
        <title>101 Dothideomycetes genomes: a test case for predicting lifestyles and emergence of pathogens.</title>
        <authorList>
            <person name="Haridas S."/>
            <person name="Albert R."/>
            <person name="Binder M."/>
            <person name="Bloem J."/>
            <person name="Labutti K."/>
            <person name="Salamov A."/>
            <person name="Andreopoulos B."/>
            <person name="Baker S."/>
            <person name="Barry K."/>
            <person name="Bills G."/>
            <person name="Bluhm B."/>
            <person name="Cannon C."/>
            <person name="Castanera R."/>
            <person name="Culley D."/>
            <person name="Daum C."/>
            <person name="Ezra D."/>
            <person name="Gonzalez J."/>
            <person name="Henrissat B."/>
            <person name="Kuo A."/>
            <person name="Liang C."/>
            <person name="Lipzen A."/>
            <person name="Lutzoni F."/>
            <person name="Magnuson J."/>
            <person name="Mondo S."/>
            <person name="Nolan M."/>
            <person name="Ohm R."/>
            <person name="Pangilinan J."/>
            <person name="Park H.-J."/>
            <person name="Ramirez L."/>
            <person name="Alfaro M."/>
            <person name="Sun H."/>
            <person name="Tritt A."/>
            <person name="Yoshinaga Y."/>
            <person name="Zwiers L.-H."/>
            <person name="Turgeon B."/>
            <person name="Goodwin S."/>
            <person name="Spatafora J."/>
            <person name="Crous P."/>
            <person name="Grigoriev I."/>
        </authorList>
    </citation>
    <scope>NUCLEOTIDE SEQUENCE</scope>
    <source>
        <strain evidence="1">CBS 122368</strain>
    </source>
</reference>
<proteinExistence type="predicted"/>
<organism evidence="1 2">
    <name type="scientific">Trematosphaeria pertusa</name>
    <dbReference type="NCBI Taxonomy" id="390896"/>
    <lineage>
        <taxon>Eukaryota</taxon>
        <taxon>Fungi</taxon>
        <taxon>Dikarya</taxon>
        <taxon>Ascomycota</taxon>
        <taxon>Pezizomycotina</taxon>
        <taxon>Dothideomycetes</taxon>
        <taxon>Pleosporomycetidae</taxon>
        <taxon>Pleosporales</taxon>
        <taxon>Massarineae</taxon>
        <taxon>Trematosphaeriaceae</taxon>
        <taxon>Trematosphaeria</taxon>
    </lineage>
</organism>
<accession>A0A6A6IWR4</accession>
<keyword evidence="2" id="KW-1185">Reference proteome</keyword>
<sequence>MQLPCRSAPSGRGASSWPSRHILFLDHFSFNMGSESQRFFPLPLEEPTEDDHAAFPGVLLSCCFVAVMEGGKVLEATGVTSVLAFWRFAFVCKKQLLTATTVPTLR</sequence>
<dbReference type="Proteomes" id="UP000800094">
    <property type="component" value="Unassembled WGS sequence"/>
</dbReference>
<evidence type="ECO:0000313" key="2">
    <source>
        <dbReference type="Proteomes" id="UP000800094"/>
    </source>
</evidence>
<dbReference type="AlphaFoldDB" id="A0A6A6IWR4"/>
<gene>
    <name evidence="1" type="ORF">BU26DRAFT_144462</name>
</gene>
<dbReference type="EMBL" id="ML987190">
    <property type="protein sequence ID" value="KAF2254738.1"/>
    <property type="molecule type" value="Genomic_DNA"/>
</dbReference>
<dbReference type="GeneID" id="54573206"/>
<name>A0A6A6IWR4_9PLEO</name>
<dbReference type="RefSeq" id="XP_033689742.1">
    <property type="nucleotide sequence ID" value="XM_033819876.1"/>
</dbReference>
<protein>
    <submittedName>
        <fullName evidence="1">Uncharacterized protein</fullName>
    </submittedName>
</protein>
<evidence type="ECO:0000313" key="1">
    <source>
        <dbReference type="EMBL" id="KAF2254738.1"/>
    </source>
</evidence>